<comment type="caution">
    <text evidence="1">The sequence shown here is derived from an EMBL/GenBank/DDBJ whole genome shotgun (WGS) entry which is preliminary data.</text>
</comment>
<dbReference type="AlphaFoldDB" id="L8JWC2"/>
<sequence>MENKSYTLFRECKRDFVKYTGLMIKFDLQKINKGVRAFSGGFKR</sequence>
<keyword evidence="2" id="KW-1185">Reference proteome</keyword>
<proteinExistence type="predicted"/>
<organism evidence="1 2">
    <name type="scientific">Fulvivirga imtechensis AK7</name>
    <dbReference type="NCBI Taxonomy" id="1237149"/>
    <lineage>
        <taxon>Bacteria</taxon>
        <taxon>Pseudomonadati</taxon>
        <taxon>Bacteroidota</taxon>
        <taxon>Cytophagia</taxon>
        <taxon>Cytophagales</taxon>
        <taxon>Fulvivirgaceae</taxon>
        <taxon>Fulvivirga</taxon>
    </lineage>
</organism>
<protein>
    <submittedName>
        <fullName evidence="1">Uncharacterized protein</fullName>
    </submittedName>
</protein>
<dbReference type="EMBL" id="AMZN01000009">
    <property type="protein sequence ID" value="ELR73090.1"/>
    <property type="molecule type" value="Genomic_DNA"/>
</dbReference>
<reference evidence="1 2" key="1">
    <citation type="submission" date="2012-12" db="EMBL/GenBank/DDBJ databases">
        <title>Genome assembly of Fulvivirga imtechensis AK7.</title>
        <authorList>
            <person name="Nupur N."/>
            <person name="Khatri I."/>
            <person name="Kumar R."/>
            <person name="Subramanian S."/>
            <person name="Pinnaka A."/>
        </authorList>
    </citation>
    <scope>NUCLEOTIDE SEQUENCE [LARGE SCALE GENOMIC DNA]</scope>
    <source>
        <strain evidence="1 2">AK7</strain>
    </source>
</reference>
<dbReference type="Proteomes" id="UP000011135">
    <property type="component" value="Unassembled WGS sequence"/>
</dbReference>
<evidence type="ECO:0000313" key="1">
    <source>
        <dbReference type="EMBL" id="ELR73090.1"/>
    </source>
</evidence>
<evidence type="ECO:0000313" key="2">
    <source>
        <dbReference type="Proteomes" id="UP000011135"/>
    </source>
</evidence>
<name>L8JWC2_9BACT</name>
<accession>L8JWC2</accession>
<gene>
    <name evidence="1" type="ORF">C900_05725</name>
</gene>